<sequence length="164" mass="18359">MVPTFPASTCSGEESVTLADIGAEPRRMSAQMVTKADLTRVSDTLHAALKAEVAGIRADITRHDARITAMEQRIENAEGRHMATDTAIKRQGDLLLALRRQREDLDNRGRRNNMRGMPEADSAGENVAETLTQLFRIILREEAPDHFRFDRAHRDLRPRTAEAA</sequence>
<dbReference type="Proteomes" id="UP001295444">
    <property type="component" value="Chromosome 02"/>
</dbReference>
<evidence type="ECO:0000256" key="1">
    <source>
        <dbReference type="SAM" id="MobiDB-lite"/>
    </source>
</evidence>
<gene>
    <name evidence="2" type="ORF">PECUL_23A059994</name>
</gene>
<dbReference type="AlphaFoldDB" id="A0AAD1RHI7"/>
<keyword evidence="3" id="KW-1185">Reference proteome</keyword>
<evidence type="ECO:0000313" key="3">
    <source>
        <dbReference type="Proteomes" id="UP001295444"/>
    </source>
</evidence>
<accession>A0AAD1RHI7</accession>
<feature type="region of interest" description="Disordered" evidence="1">
    <location>
        <begin position="107"/>
        <end position="126"/>
    </location>
</feature>
<name>A0AAD1RHI7_PELCU</name>
<protein>
    <submittedName>
        <fullName evidence="2">Uncharacterized protein</fullName>
    </submittedName>
</protein>
<proteinExistence type="predicted"/>
<evidence type="ECO:0000313" key="2">
    <source>
        <dbReference type="EMBL" id="CAH2253645.1"/>
    </source>
</evidence>
<organism evidence="2 3">
    <name type="scientific">Pelobates cultripes</name>
    <name type="common">Western spadefoot toad</name>
    <dbReference type="NCBI Taxonomy" id="61616"/>
    <lineage>
        <taxon>Eukaryota</taxon>
        <taxon>Metazoa</taxon>
        <taxon>Chordata</taxon>
        <taxon>Craniata</taxon>
        <taxon>Vertebrata</taxon>
        <taxon>Euteleostomi</taxon>
        <taxon>Amphibia</taxon>
        <taxon>Batrachia</taxon>
        <taxon>Anura</taxon>
        <taxon>Pelobatoidea</taxon>
        <taxon>Pelobatidae</taxon>
        <taxon>Pelobates</taxon>
    </lineage>
</organism>
<dbReference type="EMBL" id="OW240913">
    <property type="protein sequence ID" value="CAH2253645.1"/>
    <property type="molecule type" value="Genomic_DNA"/>
</dbReference>
<reference evidence="2" key="1">
    <citation type="submission" date="2022-03" db="EMBL/GenBank/DDBJ databases">
        <authorList>
            <person name="Alioto T."/>
            <person name="Alioto T."/>
            <person name="Gomez Garrido J."/>
        </authorList>
    </citation>
    <scope>NUCLEOTIDE SEQUENCE</scope>
</reference>